<evidence type="ECO:0000313" key="3">
    <source>
        <dbReference type="Proteomes" id="UP000728185"/>
    </source>
</evidence>
<feature type="compositionally biased region" description="Polar residues" evidence="1">
    <location>
        <begin position="62"/>
        <end position="79"/>
    </location>
</feature>
<feature type="compositionally biased region" description="Polar residues" evidence="1">
    <location>
        <begin position="368"/>
        <end position="380"/>
    </location>
</feature>
<dbReference type="EMBL" id="LUCM01009583">
    <property type="protein sequence ID" value="KAA0186769.1"/>
    <property type="molecule type" value="Genomic_DNA"/>
</dbReference>
<feature type="compositionally biased region" description="Polar residues" evidence="1">
    <location>
        <begin position="94"/>
        <end position="105"/>
    </location>
</feature>
<feature type="compositionally biased region" description="Polar residues" evidence="1">
    <location>
        <begin position="224"/>
        <end position="239"/>
    </location>
</feature>
<feature type="region of interest" description="Disordered" evidence="1">
    <location>
        <begin position="58"/>
        <end position="147"/>
    </location>
</feature>
<sequence length="405" mass="43657">MPSEEIVDVINVSKVHKGDTKQEVLHAGHKSITEHSAHESNASNIVNGTGLDIHSSIDGTALNGNDSDCDSGQQWTQVDRSSNGRQSNRRRTKQINPSDTYQINGHQGFMPRSFRGSFRAPPTDASSVKNRPFHEHNASGSQSNVVKAERPTVLASKLSVSVSLDANGSSAHSPTGSSPSPSVLSPDPHNGGHYRDNRWSYRPQGRQLRGRRASHGVPDANYNPEASNSVTQQNAQTDHGSARGTFSRPLRSPTSSVAAYHGSTEEHWRRPVGGGNWRRPYNGRNSTNYNRYNGSAPHAARQYNNQPRYRPSAPTGVSGPPQSVTSPPPEAHSDAESAVVSHGTPNSAVAKSEPEKRTSWAAAVAASPRSNPPGSVSQISVDPSRTELLSFLLSQWRCFSAMNSS</sequence>
<evidence type="ECO:0000313" key="2">
    <source>
        <dbReference type="EMBL" id="KAA0186769.1"/>
    </source>
</evidence>
<dbReference type="Proteomes" id="UP000728185">
    <property type="component" value="Unassembled WGS sequence"/>
</dbReference>
<proteinExistence type="predicted"/>
<protein>
    <submittedName>
        <fullName evidence="2">Uncharacterized protein</fullName>
    </submittedName>
</protein>
<feature type="compositionally biased region" description="Low complexity" evidence="1">
    <location>
        <begin position="165"/>
        <end position="188"/>
    </location>
</feature>
<keyword evidence="3" id="KW-1185">Reference proteome</keyword>
<accession>A0A8E0VDL6</accession>
<gene>
    <name evidence="2" type="ORF">FBUS_08368</name>
</gene>
<feature type="region of interest" description="Disordered" evidence="1">
    <location>
        <begin position="165"/>
        <end position="380"/>
    </location>
</feature>
<feature type="compositionally biased region" description="Polar residues" evidence="1">
    <location>
        <begin position="283"/>
        <end position="293"/>
    </location>
</feature>
<reference evidence="2" key="1">
    <citation type="submission" date="2019-05" db="EMBL/GenBank/DDBJ databases">
        <title>Annotation for the trematode Fasciolopsis buski.</title>
        <authorList>
            <person name="Choi Y.-J."/>
        </authorList>
    </citation>
    <scope>NUCLEOTIDE SEQUENCE</scope>
    <source>
        <strain evidence="2">HT</strain>
        <tissue evidence="2">Whole worm</tissue>
    </source>
</reference>
<evidence type="ECO:0000256" key="1">
    <source>
        <dbReference type="SAM" id="MobiDB-lite"/>
    </source>
</evidence>
<name>A0A8E0VDL6_9TREM</name>
<organism evidence="2 3">
    <name type="scientific">Fasciolopsis buskii</name>
    <dbReference type="NCBI Taxonomy" id="27845"/>
    <lineage>
        <taxon>Eukaryota</taxon>
        <taxon>Metazoa</taxon>
        <taxon>Spiralia</taxon>
        <taxon>Lophotrochozoa</taxon>
        <taxon>Platyhelminthes</taxon>
        <taxon>Trematoda</taxon>
        <taxon>Digenea</taxon>
        <taxon>Plagiorchiida</taxon>
        <taxon>Echinostomata</taxon>
        <taxon>Echinostomatoidea</taxon>
        <taxon>Fasciolidae</taxon>
        <taxon>Fasciolopsis</taxon>
    </lineage>
</organism>
<dbReference type="OrthoDB" id="6236270at2759"/>
<dbReference type="AlphaFoldDB" id="A0A8E0VDL6"/>
<comment type="caution">
    <text evidence="2">The sequence shown here is derived from an EMBL/GenBank/DDBJ whole genome shotgun (WGS) entry which is preliminary data.</text>
</comment>